<organism evidence="2 3">
    <name type="scientific">Gymnopus androsaceus JB14</name>
    <dbReference type="NCBI Taxonomy" id="1447944"/>
    <lineage>
        <taxon>Eukaryota</taxon>
        <taxon>Fungi</taxon>
        <taxon>Dikarya</taxon>
        <taxon>Basidiomycota</taxon>
        <taxon>Agaricomycotina</taxon>
        <taxon>Agaricomycetes</taxon>
        <taxon>Agaricomycetidae</taxon>
        <taxon>Agaricales</taxon>
        <taxon>Marasmiineae</taxon>
        <taxon>Omphalotaceae</taxon>
        <taxon>Gymnopus</taxon>
    </lineage>
</organism>
<dbReference type="Pfam" id="PF20415">
    <property type="entry name" value="DUF6699"/>
    <property type="match status" value="1"/>
</dbReference>
<dbReference type="EMBL" id="ML769393">
    <property type="protein sequence ID" value="KAE9407927.1"/>
    <property type="molecule type" value="Genomic_DNA"/>
</dbReference>
<dbReference type="SUPFAM" id="SSF54695">
    <property type="entry name" value="POZ domain"/>
    <property type="match status" value="1"/>
</dbReference>
<name>A0A6A4IFN9_9AGAR</name>
<dbReference type="AlphaFoldDB" id="A0A6A4IFN9"/>
<sequence length="609" mass="68572">MSGPYVYTPQQSYIPSGYVNTSYQTPQNSPFIPSATLYPSSPYSNPASVGGSPQIPALSLAPPGSPNTVAFPNFPYEPAWDPNVYTVPIRQRRPSYHGDFIPPTSPFVPEGYLEPDPYFRDRRRSFGGGYYQPGWSPSTLINPIAPPTSPSGFMLHPWLNGDVWKGDFALDLTARDFRPLQINGAGQARPCPHGHLSQPATHPPITRLRIVCDLIPDWPIDIAYTPQYVGGFSATPPVWTPGFGIDTTGTQPPITFSDVLIAIHRSLHTRITHSDFNRLSLAQERAVTKAYTKRCRATGSFETAERAQGVKRVDYLLDRRWFRGCVLDWDAGCKVVKSKSTCCGGKFKSPIFSFDQLPNLLKILFSNLHDMTILDFSQLSTFQGYTGAQQAFSKPGTESTCRQETDLVLESQDGVQFGAHSSELAVFSDAFPAIGSGIVITEVVKMSENSDVVELLLQLMHRQPWTRLDKIPFDLLHRLAEAAEKYCIFSIMEVCRIHMQAAISEHSLEVFIYASKNMYYDMRDAAAPGTLDLPLESTLRKLSRYPSVCMTWISFRQKYVEASEQFYDCDPDFVHRCNYWRIFWRRIRSSLDREATIRKNIYGAMEGRI</sequence>
<keyword evidence="3" id="KW-1185">Reference proteome</keyword>
<protein>
    <recommendedName>
        <fullName evidence="1">DUF6699 domain-containing protein</fullName>
    </recommendedName>
</protein>
<dbReference type="InterPro" id="IPR046522">
    <property type="entry name" value="DUF6699"/>
</dbReference>
<dbReference type="Proteomes" id="UP000799118">
    <property type="component" value="Unassembled WGS sequence"/>
</dbReference>
<accession>A0A6A4IFN9</accession>
<evidence type="ECO:0000313" key="3">
    <source>
        <dbReference type="Proteomes" id="UP000799118"/>
    </source>
</evidence>
<proteinExistence type="predicted"/>
<evidence type="ECO:0000313" key="2">
    <source>
        <dbReference type="EMBL" id="KAE9407927.1"/>
    </source>
</evidence>
<feature type="domain" description="DUF6699" evidence="1">
    <location>
        <begin position="192"/>
        <end position="325"/>
    </location>
</feature>
<reference evidence="2" key="1">
    <citation type="journal article" date="2019" name="Environ. Microbiol.">
        <title>Fungal ecological strategies reflected in gene transcription - a case study of two litter decomposers.</title>
        <authorList>
            <person name="Barbi F."/>
            <person name="Kohler A."/>
            <person name="Barry K."/>
            <person name="Baskaran P."/>
            <person name="Daum C."/>
            <person name="Fauchery L."/>
            <person name="Ihrmark K."/>
            <person name="Kuo A."/>
            <person name="LaButti K."/>
            <person name="Lipzen A."/>
            <person name="Morin E."/>
            <person name="Grigoriev I.V."/>
            <person name="Henrissat B."/>
            <person name="Lindahl B."/>
            <person name="Martin F."/>
        </authorList>
    </citation>
    <scope>NUCLEOTIDE SEQUENCE</scope>
    <source>
        <strain evidence="2">JB14</strain>
    </source>
</reference>
<evidence type="ECO:0000259" key="1">
    <source>
        <dbReference type="Pfam" id="PF20415"/>
    </source>
</evidence>
<dbReference type="InterPro" id="IPR011333">
    <property type="entry name" value="SKP1/BTB/POZ_sf"/>
</dbReference>
<dbReference type="OrthoDB" id="3251728at2759"/>
<gene>
    <name evidence="2" type="ORF">BT96DRAFT_970987</name>
</gene>
<dbReference type="Gene3D" id="3.30.710.10">
    <property type="entry name" value="Potassium Channel Kv1.1, Chain A"/>
    <property type="match status" value="1"/>
</dbReference>